<name>A0A2P6RPF3_ROSCH</name>
<comment type="caution">
    <text evidence="1">The sequence shown here is derived from an EMBL/GenBank/DDBJ whole genome shotgun (WGS) entry which is preliminary data.</text>
</comment>
<dbReference type="Gramene" id="PRQ48319">
    <property type="protein sequence ID" value="PRQ48319"/>
    <property type="gene ID" value="RchiOBHm_Chr2g0109371"/>
</dbReference>
<dbReference type="EMBL" id="PDCK01000040">
    <property type="protein sequence ID" value="PRQ48319.1"/>
    <property type="molecule type" value="Genomic_DNA"/>
</dbReference>
<evidence type="ECO:0000313" key="1">
    <source>
        <dbReference type="EMBL" id="PRQ48319.1"/>
    </source>
</evidence>
<organism evidence="1 2">
    <name type="scientific">Rosa chinensis</name>
    <name type="common">China rose</name>
    <dbReference type="NCBI Taxonomy" id="74649"/>
    <lineage>
        <taxon>Eukaryota</taxon>
        <taxon>Viridiplantae</taxon>
        <taxon>Streptophyta</taxon>
        <taxon>Embryophyta</taxon>
        <taxon>Tracheophyta</taxon>
        <taxon>Spermatophyta</taxon>
        <taxon>Magnoliopsida</taxon>
        <taxon>eudicotyledons</taxon>
        <taxon>Gunneridae</taxon>
        <taxon>Pentapetalae</taxon>
        <taxon>rosids</taxon>
        <taxon>fabids</taxon>
        <taxon>Rosales</taxon>
        <taxon>Rosaceae</taxon>
        <taxon>Rosoideae</taxon>
        <taxon>Rosoideae incertae sedis</taxon>
        <taxon>Rosa</taxon>
    </lineage>
</organism>
<gene>
    <name evidence="1" type="ORF">RchiOBHm_Chr2g0109371</name>
</gene>
<sequence>MWAASWMGFGRFPVQDSSSFNYLGKQFVYICTGELQLIKWRWRIRGSVCYPYL</sequence>
<reference evidence="1 2" key="1">
    <citation type="journal article" date="2018" name="Nat. Genet.">
        <title>The Rosa genome provides new insights in the design of modern roses.</title>
        <authorList>
            <person name="Bendahmane M."/>
        </authorList>
    </citation>
    <scope>NUCLEOTIDE SEQUENCE [LARGE SCALE GENOMIC DNA]</scope>
    <source>
        <strain evidence="2">cv. Old Blush</strain>
    </source>
</reference>
<dbReference type="AlphaFoldDB" id="A0A2P6RPF3"/>
<protein>
    <submittedName>
        <fullName evidence="1">Uncharacterized protein</fullName>
    </submittedName>
</protein>
<proteinExistence type="predicted"/>
<accession>A0A2P6RPF3</accession>
<dbReference type="Proteomes" id="UP000238479">
    <property type="component" value="Chromosome 2"/>
</dbReference>
<evidence type="ECO:0000313" key="2">
    <source>
        <dbReference type="Proteomes" id="UP000238479"/>
    </source>
</evidence>
<keyword evidence="2" id="KW-1185">Reference proteome</keyword>